<dbReference type="InterPro" id="IPR011042">
    <property type="entry name" value="6-blade_b-propeller_TolB-like"/>
</dbReference>
<sequence>MAKLNGQGRQTLVSKDINGANLIQAPNGLTIDYTADRLYWIDQHLKNIMSLNLNDLNFIISIVLTDTSFVFPFDITMDQNYFFVSDLNSGMLKVIDKTNPINSKSILTVFPTVPVGITFYSSQRQTAGTSSCSVDNGLCDQLCVSDPTGHTCLCTHGFVLGADGTTCNIGMALDWLSENLYFTETARISVCKIDGRFVTALVTESIDQPKGIAIHPYKQYIFWSDSGRIERSSLSGHQRRNVVIGIDLIPTALTIDINGDRLYYVESQVFTIATVDLNGNGRLTVFEANSDVTGLAVFQDHIYWTQPAHNAIAQVDISSDSFNFVRAIFVTNPPSAIFVYDKTKQTMSPGPCDLNNGGCDEICIPSASGPECMCTEPIVACTQVFRCPLNIKHGSISDTCDNTLGSICSYQCEHGYTATLASDLLCLDNGEWNTDTDILCYVVPYDIALDLVDQYLYWSDADTDRIYRSNLDGSSMVTIIDLDLDKPREIALDPVKRLMFWSDWGDVAKIEQANLDGSARIILVSNNLVWPNSLAIDFTTDQLYWCDASLDKIEYYNFNTGTRHLLLNISGSHPFGMAIDDQYVYWTDWNKHQLQRVDKQTGINPEGVGYAIFQRAMGIHLHLAYIETTTSSLLKQTSTNIQVTTVTNSQTILVKDNLSTTVSNNLGTKSEQSVDVVTAAGASGATVIIIATVVIFLIVYYKRRRAPRDDGFDRNIIEFNVHDDSARPTAPPAPETEPEPTNAANHTYATLISASVTEFPETHYHNIDP</sequence>
<dbReference type="PANTHER" id="PTHR46513:SF44">
    <property type="entry name" value="LDL RECEPTOR RELATED PROTEIN 4"/>
    <property type="match status" value="1"/>
</dbReference>
<dbReference type="PROSITE" id="PS51120">
    <property type="entry name" value="LDLRB"/>
    <property type="match status" value="4"/>
</dbReference>
<accession>A0ABM0MI52</accession>
<evidence type="ECO:0000256" key="3">
    <source>
        <dbReference type="PROSITE-ProRule" id="PRU00461"/>
    </source>
</evidence>
<evidence type="ECO:0000313" key="7">
    <source>
        <dbReference type="Proteomes" id="UP000694865"/>
    </source>
</evidence>
<dbReference type="Gene3D" id="2.10.70.10">
    <property type="entry name" value="Complement Module, domain 1"/>
    <property type="match status" value="1"/>
</dbReference>
<dbReference type="Pfam" id="PF14670">
    <property type="entry name" value="FXa_inhibition"/>
    <property type="match status" value="1"/>
</dbReference>
<dbReference type="GeneID" id="102804179"/>
<dbReference type="Pfam" id="PF00058">
    <property type="entry name" value="Ldl_recept_b"/>
    <property type="match status" value="2"/>
</dbReference>
<feature type="repeat" description="LDL-receptor class B" evidence="3">
    <location>
        <begin position="541"/>
        <end position="583"/>
    </location>
</feature>
<feature type="repeat" description="LDL-receptor class B" evidence="3">
    <location>
        <begin position="219"/>
        <end position="259"/>
    </location>
</feature>
<keyword evidence="2" id="KW-0768">Sushi</keyword>
<evidence type="ECO:0000256" key="4">
    <source>
        <dbReference type="SAM" id="MobiDB-lite"/>
    </source>
</evidence>
<feature type="region of interest" description="Disordered" evidence="4">
    <location>
        <begin position="723"/>
        <end position="742"/>
    </location>
</feature>
<organism evidence="7 8">
    <name type="scientific">Saccoglossus kowalevskii</name>
    <name type="common">Acorn worm</name>
    <dbReference type="NCBI Taxonomy" id="10224"/>
    <lineage>
        <taxon>Eukaryota</taxon>
        <taxon>Metazoa</taxon>
        <taxon>Hemichordata</taxon>
        <taxon>Enteropneusta</taxon>
        <taxon>Harrimaniidae</taxon>
        <taxon>Saccoglossus</taxon>
    </lineage>
</organism>
<dbReference type="InterPro" id="IPR050778">
    <property type="entry name" value="Cueball_EGF_LRP_Nidogen"/>
</dbReference>
<dbReference type="SUPFAM" id="SSF63825">
    <property type="entry name" value="YWTD domain"/>
    <property type="match status" value="3"/>
</dbReference>
<evidence type="ECO:0000256" key="2">
    <source>
        <dbReference type="PROSITE-ProRule" id="PRU00302"/>
    </source>
</evidence>
<feature type="repeat" description="LDL-receptor class B" evidence="3">
    <location>
        <begin position="497"/>
        <end position="540"/>
    </location>
</feature>
<evidence type="ECO:0000313" key="8">
    <source>
        <dbReference type="RefSeq" id="XP_006819693.1"/>
    </source>
</evidence>
<name>A0ABM0MI52_SACKO</name>
<dbReference type="Proteomes" id="UP000694865">
    <property type="component" value="Unplaced"/>
</dbReference>
<dbReference type="PANTHER" id="PTHR46513">
    <property type="entry name" value="VITELLOGENIN RECEPTOR-LIKE PROTEIN-RELATED-RELATED"/>
    <property type="match status" value="1"/>
</dbReference>
<keyword evidence="7" id="KW-1185">Reference proteome</keyword>
<reference evidence="8" key="1">
    <citation type="submission" date="2025-08" db="UniProtKB">
        <authorList>
            <consortium name="RefSeq"/>
        </authorList>
    </citation>
    <scope>IDENTIFICATION</scope>
    <source>
        <tissue evidence="8">Testes</tissue>
    </source>
</reference>
<evidence type="ECO:0000256" key="5">
    <source>
        <dbReference type="SAM" id="Phobius"/>
    </source>
</evidence>
<dbReference type="InterPro" id="IPR000033">
    <property type="entry name" value="LDLR_classB_rpt"/>
</dbReference>
<feature type="transmembrane region" description="Helical" evidence="5">
    <location>
        <begin position="679"/>
        <end position="701"/>
    </location>
</feature>
<evidence type="ECO:0000256" key="1">
    <source>
        <dbReference type="ARBA" id="ARBA00023157"/>
    </source>
</evidence>
<keyword evidence="5" id="KW-1133">Transmembrane helix</keyword>
<feature type="repeat" description="LDL-receptor class B" evidence="3">
    <location>
        <begin position="454"/>
        <end position="496"/>
    </location>
</feature>
<proteinExistence type="predicted"/>
<keyword evidence="5" id="KW-0812">Transmembrane</keyword>
<dbReference type="Gene3D" id="2.120.10.30">
    <property type="entry name" value="TolB, C-terminal domain"/>
    <property type="match status" value="3"/>
</dbReference>
<keyword evidence="1" id="KW-1015">Disulfide bond</keyword>
<keyword evidence="5" id="KW-0472">Membrane</keyword>
<dbReference type="RefSeq" id="XP_006819693.1">
    <property type="nucleotide sequence ID" value="XM_006819630.1"/>
</dbReference>
<protein>
    <submittedName>
        <fullName evidence="8">Low-density lipoprotein receptor-related protein 6-like</fullName>
    </submittedName>
</protein>
<evidence type="ECO:0000259" key="6">
    <source>
        <dbReference type="PROSITE" id="PS50923"/>
    </source>
</evidence>
<feature type="domain" description="Sushi" evidence="6">
    <location>
        <begin position="379"/>
        <end position="442"/>
    </location>
</feature>
<dbReference type="Pfam" id="PF00084">
    <property type="entry name" value="Sushi"/>
    <property type="match status" value="1"/>
</dbReference>
<dbReference type="SUPFAM" id="SSF57535">
    <property type="entry name" value="Complement control module/SCR domain"/>
    <property type="match status" value="1"/>
</dbReference>
<dbReference type="CDD" id="cd00033">
    <property type="entry name" value="CCP"/>
    <property type="match status" value="1"/>
</dbReference>
<dbReference type="InterPro" id="IPR000436">
    <property type="entry name" value="Sushi_SCR_CCP_dom"/>
</dbReference>
<dbReference type="PROSITE" id="PS50923">
    <property type="entry name" value="SUSHI"/>
    <property type="match status" value="1"/>
</dbReference>
<dbReference type="SMART" id="SM00135">
    <property type="entry name" value="LY"/>
    <property type="match status" value="8"/>
</dbReference>
<comment type="caution">
    <text evidence="2">Lacks conserved residue(s) required for the propagation of feature annotation.</text>
</comment>
<gene>
    <name evidence="8" type="primary">LOC102804179</name>
</gene>
<dbReference type="InterPro" id="IPR035976">
    <property type="entry name" value="Sushi/SCR/CCP_sf"/>
</dbReference>